<dbReference type="PANTHER" id="PTHR35579">
    <property type="entry name" value="CRISPR SYSTEM CMS ENDORIBONUCLEASE CSM3"/>
    <property type="match status" value="1"/>
</dbReference>
<accession>A0ABV4QV98</accession>
<dbReference type="CDD" id="cd09726">
    <property type="entry name" value="RAMP_I_III"/>
    <property type="match status" value="1"/>
</dbReference>
<dbReference type="InterPro" id="IPR052216">
    <property type="entry name" value="CRISPR_Csm3_endoribonuclease"/>
</dbReference>
<keyword evidence="1" id="KW-0051">Antiviral defense</keyword>
<dbReference type="PANTHER" id="PTHR35579:SF3">
    <property type="entry name" value="CRISPR SYSTEM CMS ENDORIBONUCLEASE CSM3"/>
    <property type="match status" value="1"/>
</dbReference>
<organism evidence="4 5">
    <name type="scientific">Actinomadura chokoriensis</name>
    <dbReference type="NCBI Taxonomy" id="454156"/>
    <lineage>
        <taxon>Bacteria</taxon>
        <taxon>Bacillati</taxon>
        <taxon>Actinomycetota</taxon>
        <taxon>Actinomycetes</taxon>
        <taxon>Streptosporangiales</taxon>
        <taxon>Thermomonosporaceae</taxon>
        <taxon>Actinomadura</taxon>
    </lineage>
</organism>
<feature type="domain" description="CRISPR type III-associated protein" evidence="3">
    <location>
        <begin position="9"/>
        <end position="207"/>
    </location>
</feature>
<reference evidence="4 5" key="1">
    <citation type="submission" date="2023-11" db="EMBL/GenBank/DDBJ databases">
        <title>Actinomadura monticuli sp. nov., isolated from volcanic ash.</title>
        <authorList>
            <person name="Lee S.D."/>
            <person name="Yang H."/>
            <person name="Kim I.S."/>
        </authorList>
    </citation>
    <scope>NUCLEOTIDE SEQUENCE [LARGE SCALE GENOMIC DNA]</scope>
    <source>
        <strain evidence="4 5">DSM 45346</strain>
    </source>
</reference>
<dbReference type="InterPro" id="IPR005537">
    <property type="entry name" value="RAMP_III_fam"/>
</dbReference>
<comment type="subunit">
    <text evidence="2">Part of the Csm effector complex that includes Cas10, Csm2, Csm3, Csm4 and Csm5.</text>
</comment>
<name>A0ABV4QV98_9ACTN</name>
<proteinExistence type="predicted"/>
<evidence type="ECO:0000256" key="1">
    <source>
        <dbReference type="ARBA" id="ARBA00023118"/>
    </source>
</evidence>
<dbReference type="Pfam" id="PF03787">
    <property type="entry name" value="RAMPs"/>
    <property type="match status" value="1"/>
</dbReference>
<comment type="caution">
    <text evidence="4">The sequence shown here is derived from an EMBL/GenBank/DDBJ whole genome shotgun (WGS) entry which is preliminary data.</text>
</comment>
<evidence type="ECO:0000313" key="4">
    <source>
        <dbReference type="EMBL" id="MFA1553603.1"/>
    </source>
</evidence>
<evidence type="ECO:0000256" key="2">
    <source>
        <dbReference type="ARBA" id="ARBA00093789"/>
    </source>
</evidence>
<gene>
    <name evidence="4" type="ORF">SM436_07855</name>
</gene>
<keyword evidence="5" id="KW-1185">Reference proteome</keyword>
<dbReference type="RefSeq" id="WP_371939994.1">
    <property type="nucleotide sequence ID" value="NZ_JAXCEH010000003.1"/>
</dbReference>
<dbReference type="EMBL" id="JAXCEH010000003">
    <property type="protein sequence ID" value="MFA1553603.1"/>
    <property type="molecule type" value="Genomic_DNA"/>
</dbReference>
<evidence type="ECO:0000313" key="5">
    <source>
        <dbReference type="Proteomes" id="UP001569904"/>
    </source>
</evidence>
<sequence length="778" mass="83123">MSVQIKLRLRMLSDWHIGTGTAAHGHIDRRVQRDADGLPFVPAKTLIGVWRDACEVAANALDSGPAGAWHGWVEYLFGSQPSHAAKEAGQGPDPSARHPRPAALVLSGPLRFPGRLGPVLAGRPRLREVVTFVKPGVAIDPQTGAAFEGMLRYEEMARGGMTLVGGAELPGPLTADQRRCALALLWAGAVLVEGIGGKRRRGAGRCRLEPSGTGMPPTAAGLEATLTEPPADLPYPDDRGPVVGAETRPAGTSWERAEVTLELITPLLAHDRTIGNLVSGRDHAPGWIMLREVLSRLGEGAAAAARRGDLVVTPATPLVDGRPGRPVPCVLAAAKDDPDRIINRMAQEPVGEDAIFKRLRSGYVTAEPGGDAAVRKPGFVTRMHNTVQDATQRPDESLGGVYVYRALEPGTRLGAEVRVRAGVLSQGWQDRLTGTWRLGRSRKDDYGTVCVTSRPYDGGPARPGAAASLRKGELLRVWLLSDVLVRDRRLAPSADPIDLARALCGAFADAGQPNLALKPVLRDGGRVPTSYETSRTDSWHVGWGLPRPSLLGFAAGGCLTFEITEGGLGPDALAAVELGGVGERRGEGFGQVRFNDSLLARPIEATAPVWEPGTGAQAAPADPGNLLDPGEDGHAEARLIERAAWRAEIWRQAEFHAAATGDRVLGPLAGLTASRLNAVRGLLNRLDEDPETLRQRIARLTARWPDKDNVRTALEELLTTQDRLWDLLALPTTELCLTSDGHQALPAELRREALRTLLTACLAASTRRAAHQGQRALS</sequence>
<protein>
    <submittedName>
        <fullName evidence="4">RAMP superfamily CRISPR-associated protein</fullName>
    </submittedName>
</protein>
<evidence type="ECO:0000259" key="3">
    <source>
        <dbReference type="Pfam" id="PF03787"/>
    </source>
</evidence>
<dbReference type="Proteomes" id="UP001569904">
    <property type="component" value="Unassembled WGS sequence"/>
</dbReference>